<protein>
    <submittedName>
        <fullName evidence="10">ABC transporter permease</fullName>
    </submittedName>
</protein>
<dbReference type="Proteomes" id="UP000185783">
    <property type="component" value="Unassembled WGS sequence"/>
</dbReference>
<feature type="transmembrane region" description="Helical" evidence="7">
    <location>
        <begin position="702"/>
        <end position="727"/>
    </location>
</feature>
<dbReference type="GO" id="GO:0098797">
    <property type="term" value="C:plasma membrane protein complex"/>
    <property type="evidence" value="ECO:0007669"/>
    <property type="project" value="TreeGrafter"/>
</dbReference>
<accession>A0A1U7JF02</accession>
<evidence type="ECO:0000256" key="3">
    <source>
        <dbReference type="ARBA" id="ARBA00022475"/>
    </source>
</evidence>
<comment type="similarity">
    <text evidence="2">Belongs to the ABC-4 integral membrane protein family. LolC/E subfamily.</text>
</comment>
<dbReference type="InterPro" id="IPR003838">
    <property type="entry name" value="ABC3_permease_C"/>
</dbReference>
<dbReference type="RefSeq" id="WP_028481685.1">
    <property type="nucleotide sequence ID" value="NZ_LVVZ01000020.1"/>
</dbReference>
<dbReference type="InterPro" id="IPR051447">
    <property type="entry name" value="Lipoprotein-release_system"/>
</dbReference>
<feature type="domain" description="ABC3 transporter permease C-terminal" evidence="8">
    <location>
        <begin position="273"/>
        <end position="389"/>
    </location>
</feature>
<dbReference type="PANTHER" id="PTHR30489:SF0">
    <property type="entry name" value="LIPOPROTEIN-RELEASING SYSTEM TRANSMEMBRANE PROTEIN LOLE"/>
    <property type="match status" value="1"/>
</dbReference>
<keyword evidence="11" id="KW-1185">Reference proteome</keyword>
<evidence type="ECO:0000256" key="5">
    <source>
        <dbReference type="ARBA" id="ARBA00022989"/>
    </source>
</evidence>
<name>A0A1U7JF02_9HYPH</name>
<dbReference type="Pfam" id="PF12704">
    <property type="entry name" value="MacB_PCD"/>
    <property type="match status" value="2"/>
</dbReference>
<proteinExistence type="inferred from homology"/>
<sequence length="787" mass="84946">MTPLNKKLGRDLWRMKGQAFAISAVIATGVMLLVMMSGIVTSLDQTRQAYYERNRLADVFAPVVRAPLHSLRDLRAVPGVSAVEGRVNGSALVDIKGLDLPIRAQALSLPDTGPPRLNLPDLTAGRWLARNRADEILLLNSFAKAHELEPGDTLSATMNGARRTFHIVGLVHSPEFLYTVAPGELISDDSRFGALWMNETALAAAYDMKGAFNEGLLMLSRSANETAVLNAVDRILEPYGSRGAYHVSDHTSNRFVMEEINGMRSTSATVPPLFMAVAAFLLYIVISRMVQAEREQIGLLKAFGYSSFEVALHYFKLILIISAGGAAMGCVLGTMAGRGMVNIYLEFYKFPILVFRVEPASFLIGVVSSILAASAGGFIVLRGIFTLTPAVAMRPPAPADYSRTGRIGASLSRMLDQPSRMVLRRLTRQPGRMLGSIVGIACGMALAVAMISLFASFEKTLNLTFNVIDRSDVTVTFTDPLSDRVIYDLQRMPHVIEVEPTRSVSATLRHGVESYRGGVNGLVPAPRLNRAVDKSEEAITMPRDGIVLSQSLATELKAQVGDTIQVDVHEGRRPTLSLPVVGVTESLLGAPAYMEISALNRAMREPRRVSGAYLRIDAAHSGPIYRALKDMPSVAGVSLKQDARAAFVRMMNTGAGSMRFIMAAIAGVITFGIVYNAARIAQAERGRDLASLRVIGFTRSEASFVLLGELAVVTLLALPLGSVLGYYLTYGVAAGFSTDIYQIPVVFAPGSYGGAALAVLSAAFLSGWLVKRDVDRAEIITALKTRE</sequence>
<organism evidence="10 11">
    <name type="scientific">Pseudovibrio exalbescens</name>
    <dbReference type="NCBI Taxonomy" id="197461"/>
    <lineage>
        <taxon>Bacteria</taxon>
        <taxon>Pseudomonadati</taxon>
        <taxon>Pseudomonadota</taxon>
        <taxon>Alphaproteobacteria</taxon>
        <taxon>Hyphomicrobiales</taxon>
        <taxon>Stappiaceae</taxon>
        <taxon>Pseudovibrio</taxon>
    </lineage>
</organism>
<dbReference type="Pfam" id="PF02687">
    <property type="entry name" value="FtsX"/>
    <property type="match status" value="2"/>
</dbReference>
<feature type="domain" description="MacB-like periplasmic core" evidence="9">
    <location>
        <begin position="436"/>
        <end position="615"/>
    </location>
</feature>
<feature type="transmembrane region" description="Helical" evidence="7">
    <location>
        <begin position="747"/>
        <end position="770"/>
    </location>
</feature>
<dbReference type="InterPro" id="IPR025857">
    <property type="entry name" value="MacB_PCD"/>
</dbReference>
<comment type="subcellular location">
    <subcellularLocation>
        <location evidence="1">Cell membrane</location>
        <topology evidence="1">Multi-pass membrane protein</topology>
    </subcellularLocation>
</comment>
<feature type="domain" description="MacB-like periplasmic core" evidence="9">
    <location>
        <begin position="26"/>
        <end position="175"/>
    </location>
</feature>
<feature type="transmembrane region" description="Helical" evidence="7">
    <location>
        <begin position="311"/>
        <end position="340"/>
    </location>
</feature>
<evidence type="ECO:0000256" key="7">
    <source>
        <dbReference type="SAM" id="Phobius"/>
    </source>
</evidence>
<dbReference type="EMBL" id="LVVZ01000020">
    <property type="protein sequence ID" value="OKL43319.1"/>
    <property type="molecule type" value="Genomic_DNA"/>
</dbReference>
<evidence type="ECO:0000313" key="10">
    <source>
        <dbReference type="EMBL" id="OKL43319.1"/>
    </source>
</evidence>
<dbReference type="PANTHER" id="PTHR30489">
    <property type="entry name" value="LIPOPROTEIN-RELEASING SYSTEM TRANSMEMBRANE PROTEIN LOLE"/>
    <property type="match status" value="1"/>
</dbReference>
<feature type="transmembrane region" description="Helical" evidence="7">
    <location>
        <begin position="273"/>
        <end position="290"/>
    </location>
</feature>
<keyword evidence="5 7" id="KW-1133">Transmembrane helix</keyword>
<feature type="transmembrane region" description="Helical" evidence="7">
    <location>
        <begin position="20"/>
        <end position="40"/>
    </location>
</feature>
<comment type="caution">
    <text evidence="10">The sequence shown here is derived from an EMBL/GenBank/DDBJ whole genome shotgun (WGS) entry which is preliminary data.</text>
</comment>
<dbReference type="STRING" id="197461.A3843_13915"/>
<feature type="transmembrane region" description="Helical" evidence="7">
    <location>
        <begin position="433"/>
        <end position="457"/>
    </location>
</feature>
<feature type="transmembrane region" description="Helical" evidence="7">
    <location>
        <begin position="360"/>
        <end position="385"/>
    </location>
</feature>
<dbReference type="AlphaFoldDB" id="A0A1U7JF02"/>
<keyword evidence="4 7" id="KW-0812">Transmembrane</keyword>
<keyword evidence="6 7" id="KW-0472">Membrane</keyword>
<evidence type="ECO:0000259" key="8">
    <source>
        <dbReference type="Pfam" id="PF02687"/>
    </source>
</evidence>
<evidence type="ECO:0000256" key="2">
    <source>
        <dbReference type="ARBA" id="ARBA00005236"/>
    </source>
</evidence>
<evidence type="ECO:0000256" key="6">
    <source>
        <dbReference type="ARBA" id="ARBA00023136"/>
    </source>
</evidence>
<evidence type="ECO:0000256" key="4">
    <source>
        <dbReference type="ARBA" id="ARBA00022692"/>
    </source>
</evidence>
<reference evidence="10 11" key="1">
    <citation type="submission" date="2016-03" db="EMBL/GenBank/DDBJ databases">
        <title>Genome sequence of Nesiotobacter sp. nov., a moderately halophilic alphaproteobacterium isolated from the Yellow Sea, China.</title>
        <authorList>
            <person name="Zhang G."/>
            <person name="Zhang R."/>
        </authorList>
    </citation>
    <scope>NUCLEOTIDE SEQUENCE [LARGE SCALE GENOMIC DNA]</scope>
    <source>
        <strain evidence="10 11">WB1-6</strain>
    </source>
</reference>
<evidence type="ECO:0000256" key="1">
    <source>
        <dbReference type="ARBA" id="ARBA00004651"/>
    </source>
</evidence>
<gene>
    <name evidence="10" type="ORF">A3843_13915</name>
</gene>
<feature type="domain" description="ABC3 transporter permease C-terminal" evidence="8">
    <location>
        <begin position="661"/>
        <end position="769"/>
    </location>
</feature>
<feature type="transmembrane region" description="Helical" evidence="7">
    <location>
        <begin position="660"/>
        <end position="681"/>
    </location>
</feature>
<dbReference type="GO" id="GO:0044874">
    <property type="term" value="P:lipoprotein localization to outer membrane"/>
    <property type="evidence" value="ECO:0007669"/>
    <property type="project" value="TreeGrafter"/>
</dbReference>
<evidence type="ECO:0000259" key="9">
    <source>
        <dbReference type="Pfam" id="PF12704"/>
    </source>
</evidence>
<keyword evidence="3" id="KW-1003">Cell membrane</keyword>
<evidence type="ECO:0000313" key="11">
    <source>
        <dbReference type="Proteomes" id="UP000185783"/>
    </source>
</evidence>